<comment type="caution">
    <text evidence="9">The sequence shown here is derived from an EMBL/GenBank/DDBJ whole genome shotgun (WGS) entry which is preliminary data.</text>
</comment>
<reference evidence="9" key="1">
    <citation type="submission" date="2021-02" db="EMBL/GenBank/DDBJ databases">
        <authorList>
            <person name="Dougan E. K."/>
            <person name="Rhodes N."/>
            <person name="Thang M."/>
            <person name="Chan C."/>
        </authorList>
    </citation>
    <scope>NUCLEOTIDE SEQUENCE</scope>
</reference>
<dbReference type="GO" id="GO:0016020">
    <property type="term" value="C:membrane"/>
    <property type="evidence" value="ECO:0007669"/>
    <property type="project" value="UniProtKB-SubCell"/>
</dbReference>
<evidence type="ECO:0000256" key="5">
    <source>
        <dbReference type="ARBA" id="ARBA00022989"/>
    </source>
</evidence>
<dbReference type="Gene3D" id="1.20.1530.20">
    <property type="match status" value="1"/>
</dbReference>
<dbReference type="GO" id="GO:0015297">
    <property type="term" value="F:antiporter activity"/>
    <property type="evidence" value="ECO:0007669"/>
    <property type="project" value="InterPro"/>
</dbReference>
<dbReference type="InterPro" id="IPR006153">
    <property type="entry name" value="Cation/H_exchanger_TM"/>
</dbReference>
<dbReference type="AlphaFoldDB" id="A0A813DSP6"/>
<evidence type="ECO:0000256" key="6">
    <source>
        <dbReference type="ARBA" id="ARBA00023136"/>
    </source>
</evidence>
<name>A0A813DSP6_POLGL</name>
<dbReference type="PANTHER" id="PTHR42751">
    <property type="entry name" value="SODIUM/HYDROGEN EXCHANGER FAMILY/TRKA DOMAIN PROTEIN"/>
    <property type="match status" value="1"/>
</dbReference>
<dbReference type="GO" id="GO:1902600">
    <property type="term" value="P:proton transmembrane transport"/>
    <property type="evidence" value="ECO:0007669"/>
    <property type="project" value="InterPro"/>
</dbReference>
<organism evidence="9 11">
    <name type="scientific">Polarella glacialis</name>
    <name type="common">Dinoflagellate</name>
    <dbReference type="NCBI Taxonomy" id="89957"/>
    <lineage>
        <taxon>Eukaryota</taxon>
        <taxon>Sar</taxon>
        <taxon>Alveolata</taxon>
        <taxon>Dinophyceae</taxon>
        <taxon>Suessiales</taxon>
        <taxon>Suessiaceae</taxon>
        <taxon>Polarella</taxon>
    </lineage>
</organism>
<evidence type="ECO:0000259" key="8">
    <source>
        <dbReference type="Pfam" id="PF00999"/>
    </source>
</evidence>
<feature type="transmembrane region" description="Helical" evidence="7">
    <location>
        <begin position="7"/>
        <end position="27"/>
    </location>
</feature>
<keyword evidence="11" id="KW-1185">Reference proteome</keyword>
<evidence type="ECO:0000256" key="7">
    <source>
        <dbReference type="SAM" id="Phobius"/>
    </source>
</evidence>
<evidence type="ECO:0000313" key="10">
    <source>
        <dbReference type="EMBL" id="CAE8680594.1"/>
    </source>
</evidence>
<feature type="transmembrane region" description="Helical" evidence="7">
    <location>
        <begin position="39"/>
        <end position="61"/>
    </location>
</feature>
<sequence length="215" mass="23048">MGRVVSLTGIFQFPVCAAFQYLAFSLIESAGISLGSGPYAVTYCCIACAMSSTMVNMKQLAESGETERPNGRLTIGILMFQDLFAAIFLAIQPRFTNLSPAVVAKSFGMMVVLSLISLSFSFFIMPAVLRNAHNSVELMMVLSLSWVFFICITAHLPSFGVGISVWPNRVIQITTSSGKTISNSPQTTKCNLEHAQVGMELAALLAGASLATFPP</sequence>
<evidence type="ECO:0000256" key="3">
    <source>
        <dbReference type="ARBA" id="ARBA00022448"/>
    </source>
</evidence>
<keyword evidence="4 7" id="KW-0812">Transmembrane</keyword>
<dbReference type="Proteomes" id="UP000626109">
    <property type="component" value="Unassembled WGS sequence"/>
</dbReference>
<dbReference type="EMBL" id="CAJNNV010005612">
    <property type="protein sequence ID" value="CAE8592331.1"/>
    <property type="molecule type" value="Genomic_DNA"/>
</dbReference>
<dbReference type="Proteomes" id="UP000654075">
    <property type="component" value="Unassembled WGS sequence"/>
</dbReference>
<feature type="transmembrane region" description="Helical" evidence="7">
    <location>
        <begin position="107"/>
        <end position="129"/>
    </location>
</feature>
<protein>
    <recommendedName>
        <fullName evidence="8">Cation/H+ exchanger transmembrane domain-containing protein</fullName>
    </recommendedName>
</protein>
<proteinExistence type="inferred from homology"/>
<feature type="transmembrane region" description="Helical" evidence="7">
    <location>
        <begin position="141"/>
        <end position="166"/>
    </location>
</feature>
<evidence type="ECO:0000256" key="4">
    <source>
        <dbReference type="ARBA" id="ARBA00022692"/>
    </source>
</evidence>
<feature type="transmembrane region" description="Helical" evidence="7">
    <location>
        <begin position="73"/>
        <end position="95"/>
    </location>
</feature>
<gene>
    <name evidence="9" type="ORF">PGLA1383_LOCUS10989</name>
    <name evidence="10" type="ORF">PGLA2088_LOCUS21998</name>
</gene>
<dbReference type="EMBL" id="CAJNNW010025874">
    <property type="protein sequence ID" value="CAE8680594.1"/>
    <property type="molecule type" value="Genomic_DNA"/>
</dbReference>
<dbReference type="InterPro" id="IPR038770">
    <property type="entry name" value="Na+/solute_symporter_sf"/>
</dbReference>
<evidence type="ECO:0000313" key="11">
    <source>
        <dbReference type="Proteomes" id="UP000654075"/>
    </source>
</evidence>
<dbReference type="Pfam" id="PF00999">
    <property type="entry name" value="Na_H_Exchanger"/>
    <property type="match status" value="1"/>
</dbReference>
<keyword evidence="6 7" id="KW-0472">Membrane</keyword>
<accession>A0A813DSP6</accession>
<keyword evidence="3" id="KW-0813">Transport</keyword>
<evidence type="ECO:0000256" key="1">
    <source>
        <dbReference type="ARBA" id="ARBA00004141"/>
    </source>
</evidence>
<evidence type="ECO:0000256" key="2">
    <source>
        <dbReference type="ARBA" id="ARBA00005551"/>
    </source>
</evidence>
<dbReference type="OrthoDB" id="411490at2759"/>
<evidence type="ECO:0000313" key="9">
    <source>
        <dbReference type="EMBL" id="CAE8592331.1"/>
    </source>
</evidence>
<keyword evidence="5 7" id="KW-1133">Transmembrane helix</keyword>
<comment type="subcellular location">
    <subcellularLocation>
        <location evidence="1">Membrane</location>
        <topology evidence="1">Multi-pass membrane protein</topology>
    </subcellularLocation>
</comment>
<dbReference type="PANTHER" id="PTHR42751:SF3">
    <property type="entry name" value="SODIUM_GLUTAMATE SYMPORTER"/>
    <property type="match status" value="1"/>
</dbReference>
<feature type="domain" description="Cation/H+ exchanger transmembrane" evidence="8">
    <location>
        <begin position="27"/>
        <end position="155"/>
    </location>
</feature>
<comment type="similarity">
    <text evidence="2">Belongs to the monovalent cation:proton antiporter 2 (CPA2) transporter (TC 2.A.37) family.</text>
</comment>